<keyword evidence="9" id="KW-1185">Reference proteome</keyword>
<dbReference type="SUPFAM" id="SSF51735">
    <property type="entry name" value="NAD(P)-binding Rossmann-fold domains"/>
    <property type="match status" value="1"/>
</dbReference>
<keyword evidence="4 6" id="KW-0862">Zinc</keyword>
<evidence type="ECO:0000256" key="6">
    <source>
        <dbReference type="RuleBase" id="RU361277"/>
    </source>
</evidence>
<evidence type="ECO:0000313" key="9">
    <source>
        <dbReference type="Proteomes" id="UP000236959"/>
    </source>
</evidence>
<proteinExistence type="inferred from homology"/>
<dbReference type="FunFam" id="3.40.50.720:FF:000003">
    <property type="entry name" value="S-(hydroxymethyl)glutathione dehydrogenase"/>
    <property type="match status" value="1"/>
</dbReference>
<dbReference type="OrthoDB" id="9770544at2"/>
<dbReference type="SUPFAM" id="SSF50129">
    <property type="entry name" value="GroES-like"/>
    <property type="match status" value="1"/>
</dbReference>
<evidence type="ECO:0000256" key="4">
    <source>
        <dbReference type="ARBA" id="ARBA00022833"/>
    </source>
</evidence>
<dbReference type="EMBL" id="PPCN01000001">
    <property type="protein sequence ID" value="POF34349.1"/>
    <property type="molecule type" value="Genomic_DNA"/>
</dbReference>
<organism evidence="8 9">
    <name type="scientific">Roseibium marinum</name>
    <dbReference type="NCBI Taxonomy" id="281252"/>
    <lineage>
        <taxon>Bacteria</taxon>
        <taxon>Pseudomonadati</taxon>
        <taxon>Pseudomonadota</taxon>
        <taxon>Alphaproteobacteria</taxon>
        <taxon>Hyphomicrobiales</taxon>
        <taxon>Stappiaceae</taxon>
        <taxon>Roseibium</taxon>
    </lineage>
</organism>
<dbReference type="Proteomes" id="UP000236959">
    <property type="component" value="Unassembled WGS sequence"/>
</dbReference>
<evidence type="ECO:0000256" key="5">
    <source>
        <dbReference type="ARBA" id="ARBA00023002"/>
    </source>
</evidence>
<accession>A0A2S3V3V6</accession>
<dbReference type="SMART" id="SM00829">
    <property type="entry name" value="PKS_ER"/>
    <property type="match status" value="1"/>
</dbReference>
<dbReference type="InterPro" id="IPR020843">
    <property type="entry name" value="ER"/>
</dbReference>
<evidence type="ECO:0000256" key="2">
    <source>
        <dbReference type="ARBA" id="ARBA00008072"/>
    </source>
</evidence>
<dbReference type="Pfam" id="PF00107">
    <property type="entry name" value="ADH_zinc_N"/>
    <property type="match status" value="1"/>
</dbReference>
<feature type="domain" description="Enoyl reductase (ER)" evidence="7">
    <location>
        <begin position="20"/>
        <end position="348"/>
    </location>
</feature>
<dbReference type="PANTHER" id="PTHR43350:SF21">
    <property type="entry name" value="S-NITROSOMYCOTHIOL REDUCTASE MSCR"/>
    <property type="match status" value="1"/>
</dbReference>
<protein>
    <submittedName>
        <fullName evidence="8">S-(Hydroxymethyl)glutathione dehydrogenase/alcohol dehydrogenase</fullName>
    </submittedName>
</protein>
<dbReference type="AlphaFoldDB" id="A0A2S3V3V6"/>
<reference evidence="8 9" key="1">
    <citation type="submission" date="2018-01" db="EMBL/GenBank/DDBJ databases">
        <title>Genomic Encyclopedia of Archaeal and Bacterial Type Strains, Phase II (KMG-II): from individual species to whole genera.</title>
        <authorList>
            <person name="Goeker M."/>
        </authorList>
    </citation>
    <scope>NUCLEOTIDE SEQUENCE [LARGE SCALE GENOMIC DNA]</scope>
    <source>
        <strain evidence="8 9">DSM 17023</strain>
    </source>
</reference>
<dbReference type="InterPro" id="IPR011032">
    <property type="entry name" value="GroES-like_sf"/>
</dbReference>
<keyword evidence="3 6" id="KW-0479">Metal-binding</keyword>
<dbReference type="InterPro" id="IPR013154">
    <property type="entry name" value="ADH-like_N"/>
</dbReference>
<dbReference type="PROSITE" id="PS00059">
    <property type="entry name" value="ADH_ZINC"/>
    <property type="match status" value="1"/>
</dbReference>
<dbReference type="Gene3D" id="3.40.50.720">
    <property type="entry name" value="NAD(P)-binding Rossmann-like Domain"/>
    <property type="match status" value="1"/>
</dbReference>
<comment type="caution">
    <text evidence="8">The sequence shown here is derived from an EMBL/GenBank/DDBJ whole genome shotgun (WGS) entry which is preliminary data.</text>
</comment>
<dbReference type="GO" id="GO:0008270">
    <property type="term" value="F:zinc ion binding"/>
    <property type="evidence" value="ECO:0007669"/>
    <property type="project" value="InterPro"/>
</dbReference>
<gene>
    <name evidence="8" type="ORF">CLV41_101803</name>
</gene>
<dbReference type="GO" id="GO:0016616">
    <property type="term" value="F:oxidoreductase activity, acting on the CH-OH group of donors, NAD or NADP as acceptor"/>
    <property type="evidence" value="ECO:0007669"/>
    <property type="project" value="UniProtKB-ARBA"/>
</dbReference>
<dbReference type="Pfam" id="PF08240">
    <property type="entry name" value="ADH_N"/>
    <property type="match status" value="1"/>
</dbReference>
<comment type="similarity">
    <text evidence="2 6">Belongs to the zinc-containing alcohol dehydrogenase family.</text>
</comment>
<keyword evidence="5" id="KW-0560">Oxidoreductase</keyword>
<dbReference type="InterPro" id="IPR002328">
    <property type="entry name" value="ADH_Zn_CS"/>
</dbReference>
<comment type="cofactor">
    <cofactor evidence="1 6">
        <name>Zn(2+)</name>
        <dbReference type="ChEBI" id="CHEBI:29105"/>
    </cofactor>
</comment>
<dbReference type="PANTHER" id="PTHR43350">
    <property type="entry name" value="NAD-DEPENDENT ALCOHOL DEHYDROGENASE"/>
    <property type="match status" value="1"/>
</dbReference>
<dbReference type="Gene3D" id="3.90.180.10">
    <property type="entry name" value="Medium-chain alcohol dehydrogenases, catalytic domain"/>
    <property type="match status" value="1"/>
</dbReference>
<sequence>MSENSTFDAVVLKELNKPLELIKGIQFPALKSGQTLIKIFYAGLCHSQVMEARGHRGKDPYLPHMLGHEGTGEVVAVGDGVTKVAPGDYVVMTWIKGTGQEAGGCCYAGPSGETINSGGVTTFGEYAVVSENRLVRKPDGIPFDLGVLLGCALPTGAGIVLNDIKPAKGAKIAVIGLGGIGISALLAATTFDPTVLIAVDIEQSKLDLAREFGATHVFHASKDDWEAEILALTDGKGVDHAVEATGLAEMIERSFNVIRPGGGELVFASHPKAGDMIRLDPFELIKGKKIRGSWGGSSKPDRDLEILADLFRKGHLPLERLLSNTYTLHTINEALEDLENRKIIRALIKINEPPADAA</sequence>
<evidence type="ECO:0000256" key="3">
    <source>
        <dbReference type="ARBA" id="ARBA00022723"/>
    </source>
</evidence>
<dbReference type="RefSeq" id="WP_103220939.1">
    <property type="nucleotide sequence ID" value="NZ_PPCN01000001.1"/>
</dbReference>
<evidence type="ECO:0000313" key="8">
    <source>
        <dbReference type="EMBL" id="POF34349.1"/>
    </source>
</evidence>
<name>A0A2S3V3V6_9HYPH</name>
<dbReference type="InterPro" id="IPR036291">
    <property type="entry name" value="NAD(P)-bd_dom_sf"/>
</dbReference>
<evidence type="ECO:0000256" key="1">
    <source>
        <dbReference type="ARBA" id="ARBA00001947"/>
    </source>
</evidence>
<dbReference type="InterPro" id="IPR013149">
    <property type="entry name" value="ADH-like_C"/>
</dbReference>
<evidence type="ECO:0000259" key="7">
    <source>
        <dbReference type="SMART" id="SM00829"/>
    </source>
</evidence>